<accession>A0ABR2BB18</accession>
<evidence type="ECO:0000313" key="2">
    <source>
        <dbReference type="EMBL" id="KAK8504101.1"/>
    </source>
</evidence>
<dbReference type="Proteomes" id="UP001472677">
    <property type="component" value="Unassembled WGS sequence"/>
</dbReference>
<feature type="compositionally biased region" description="Basic and acidic residues" evidence="1">
    <location>
        <begin position="17"/>
        <end position="27"/>
    </location>
</feature>
<evidence type="ECO:0000256" key="1">
    <source>
        <dbReference type="SAM" id="MobiDB-lite"/>
    </source>
</evidence>
<dbReference type="EMBL" id="JBBPBM010000145">
    <property type="protein sequence ID" value="KAK8504101.1"/>
    <property type="molecule type" value="Genomic_DNA"/>
</dbReference>
<gene>
    <name evidence="2" type="ORF">V6N12_005641</name>
</gene>
<sequence length="102" mass="11229">MVAEHRTDDQNGGVRVESSRRTDDGPRRSAAVKTDGSGPFWTVRDSISRNYSDGKKERTELNILVVTGCRNQHRSRAADNDGGAKAEGSRQLGFETLGKFFS</sequence>
<proteinExistence type="predicted"/>
<reference evidence="2 3" key="1">
    <citation type="journal article" date="2024" name="G3 (Bethesda)">
        <title>Genome assembly of Hibiscus sabdariffa L. provides insights into metabolisms of medicinal natural products.</title>
        <authorList>
            <person name="Kim T."/>
        </authorList>
    </citation>
    <scope>NUCLEOTIDE SEQUENCE [LARGE SCALE GENOMIC DNA]</scope>
    <source>
        <strain evidence="2">TK-2024</strain>
        <tissue evidence="2">Old leaves</tissue>
    </source>
</reference>
<keyword evidence="3" id="KW-1185">Reference proteome</keyword>
<organism evidence="2 3">
    <name type="scientific">Hibiscus sabdariffa</name>
    <name type="common">roselle</name>
    <dbReference type="NCBI Taxonomy" id="183260"/>
    <lineage>
        <taxon>Eukaryota</taxon>
        <taxon>Viridiplantae</taxon>
        <taxon>Streptophyta</taxon>
        <taxon>Embryophyta</taxon>
        <taxon>Tracheophyta</taxon>
        <taxon>Spermatophyta</taxon>
        <taxon>Magnoliopsida</taxon>
        <taxon>eudicotyledons</taxon>
        <taxon>Gunneridae</taxon>
        <taxon>Pentapetalae</taxon>
        <taxon>rosids</taxon>
        <taxon>malvids</taxon>
        <taxon>Malvales</taxon>
        <taxon>Malvaceae</taxon>
        <taxon>Malvoideae</taxon>
        <taxon>Hibiscus</taxon>
    </lineage>
</organism>
<protein>
    <submittedName>
        <fullName evidence="2">Uncharacterized protein</fullName>
    </submittedName>
</protein>
<name>A0ABR2BB18_9ROSI</name>
<comment type="caution">
    <text evidence="2">The sequence shown here is derived from an EMBL/GenBank/DDBJ whole genome shotgun (WGS) entry which is preliminary data.</text>
</comment>
<feature type="region of interest" description="Disordered" evidence="1">
    <location>
        <begin position="1"/>
        <end position="41"/>
    </location>
</feature>
<evidence type="ECO:0000313" key="3">
    <source>
        <dbReference type="Proteomes" id="UP001472677"/>
    </source>
</evidence>